<evidence type="ECO:0000313" key="2">
    <source>
        <dbReference type="Proteomes" id="UP000507470"/>
    </source>
</evidence>
<name>A0A6J8EYF7_MYTCO</name>
<proteinExistence type="predicted"/>
<dbReference type="PANTHER" id="PTHR47331">
    <property type="entry name" value="PHD-TYPE DOMAIN-CONTAINING PROTEIN"/>
    <property type="match status" value="1"/>
</dbReference>
<sequence length="281" mass="32748">MIELDFSDRTHDKQSMSFDDKRFLNILERGIRVNDGHYEMPITFKGSEPTLPNIKAQSIHRFNHLRKRLRNDARYRNDYFKSMDDLITKGFAEKVQPSQSDNEGHVWYIPHHGVYHPQKPEKVRVVFDCSSRVRGESLNDYLLQDPDSTNSLVGVLCRFRQKPIAVVCDIEQMFVQFKVITEHRDYLKFLWLDNYEDLSKELCEHRMNVHLFGAASYPGCTNFGLKQLANDYEAHFGSEVSNFIRRDFYVDDGLKSLSNVAESVNLIHGGCTNPCQVLRTF</sequence>
<dbReference type="Proteomes" id="UP000507470">
    <property type="component" value="Unassembled WGS sequence"/>
</dbReference>
<reference evidence="1 2" key="1">
    <citation type="submission" date="2020-06" db="EMBL/GenBank/DDBJ databases">
        <authorList>
            <person name="Li R."/>
            <person name="Bekaert M."/>
        </authorList>
    </citation>
    <scope>NUCLEOTIDE SEQUENCE [LARGE SCALE GENOMIC DNA]</scope>
    <source>
        <strain evidence="2">wild</strain>
    </source>
</reference>
<keyword evidence="2" id="KW-1185">Reference proteome</keyword>
<evidence type="ECO:0000313" key="1">
    <source>
        <dbReference type="EMBL" id="CAC5425699.1"/>
    </source>
</evidence>
<evidence type="ECO:0008006" key="3">
    <source>
        <dbReference type="Google" id="ProtNLM"/>
    </source>
</evidence>
<organism evidence="1 2">
    <name type="scientific">Mytilus coruscus</name>
    <name type="common">Sea mussel</name>
    <dbReference type="NCBI Taxonomy" id="42192"/>
    <lineage>
        <taxon>Eukaryota</taxon>
        <taxon>Metazoa</taxon>
        <taxon>Spiralia</taxon>
        <taxon>Lophotrochozoa</taxon>
        <taxon>Mollusca</taxon>
        <taxon>Bivalvia</taxon>
        <taxon>Autobranchia</taxon>
        <taxon>Pteriomorphia</taxon>
        <taxon>Mytilida</taxon>
        <taxon>Mytiloidea</taxon>
        <taxon>Mytilidae</taxon>
        <taxon>Mytilinae</taxon>
        <taxon>Mytilus</taxon>
    </lineage>
</organism>
<dbReference type="OrthoDB" id="10059837at2759"/>
<gene>
    <name evidence="1" type="ORF">MCOR_57491</name>
</gene>
<dbReference type="AlphaFoldDB" id="A0A6J8EYF7"/>
<accession>A0A6J8EYF7</accession>
<dbReference type="EMBL" id="CACVKT020010275">
    <property type="protein sequence ID" value="CAC5425699.1"/>
    <property type="molecule type" value="Genomic_DNA"/>
</dbReference>
<protein>
    <recommendedName>
        <fullName evidence="3">Integrase catalytic domain-containing protein</fullName>
    </recommendedName>
</protein>
<dbReference type="PANTHER" id="PTHR47331:SF5">
    <property type="entry name" value="RIBONUCLEASE H"/>
    <property type="match status" value="1"/>
</dbReference>